<evidence type="ECO:0000313" key="3">
    <source>
        <dbReference type="EMBL" id="MQY15170.1"/>
    </source>
</evidence>
<gene>
    <name evidence="3" type="ORF">SRB5_53480</name>
</gene>
<protein>
    <recommendedName>
        <fullName evidence="5">Phosphopantetheine--protein transferase</fullName>
    </recommendedName>
</protein>
<keyword evidence="4" id="KW-1185">Reference proteome</keyword>
<dbReference type="OrthoDB" id="4141202at2"/>
<accession>A0A7K0CNW0</accession>
<sequence>MSTPASGDPEKVVSKLPPALRQELKVRTAQLSLDIKDAVTAGIADWCRLASTQSLSPIDTSGAESFATWLPPGQWAEFRTVCNDRGLPLVQGLSQSVRLWLDTTPPPSVRRPAVVRRIVVCNQKGGVGKTAITAGLGEALAEGQNELFPVRISRQHAQFLQDAQLTEGRDAMAIEDLPGLGQRVLLVDFDPQSHLTKQLGLSPIPIGEDSLTLHMAGEAKGPIQDLVVPVDAPLFDRRLHLLPACTDAFLLDVRLSSVRAREGALERALAPLESEYDVIIIDCPPSLGLSMDAAVFYGRRREGEQPGASGALIVVQAEDSSADAYDMLTAQITDLRDDLTLTVDYLGIAVNLYDGRRGYIATSSLQEWMDIKDPRVVGVISDLKEQKEAVRLKQPLLAYAPKSDQAVALRALARELS</sequence>
<name>A0A7K0CNW0_9ACTN</name>
<dbReference type="InterPro" id="IPR050678">
    <property type="entry name" value="DNA_Partitioning_ATPase"/>
</dbReference>
<dbReference type="Pfam" id="PF13614">
    <property type="entry name" value="AAA_31"/>
    <property type="match status" value="1"/>
</dbReference>
<dbReference type="InterPro" id="IPR002586">
    <property type="entry name" value="CobQ/CobB/MinD/ParA_Nub-bd_dom"/>
</dbReference>
<comment type="caution">
    <text evidence="3">The sequence shown here is derived from an EMBL/GenBank/DDBJ whole genome shotgun (WGS) entry which is preliminary data.</text>
</comment>
<proteinExistence type="predicted"/>
<feature type="domain" description="AAA" evidence="2">
    <location>
        <begin position="178"/>
        <end position="295"/>
    </location>
</feature>
<dbReference type="RefSeq" id="WP_153456003.1">
    <property type="nucleotide sequence ID" value="NZ_WEGJ01000029.1"/>
</dbReference>
<dbReference type="EMBL" id="WEGJ01000029">
    <property type="protein sequence ID" value="MQY15170.1"/>
    <property type="molecule type" value="Genomic_DNA"/>
</dbReference>
<dbReference type="Pfam" id="PF01656">
    <property type="entry name" value="CbiA"/>
    <property type="match status" value="1"/>
</dbReference>
<feature type="domain" description="CobQ/CobB/MinD/ParA nucleotide binding" evidence="1">
    <location>
        <begin position="118"/>
        <end position="144"/>
    </location>
</feature>
<dbReference type="AlphaFoldDB" id="A0A7K0CNW0"/>
<evidence type="ECO:0008006" key="5">
    <source>
        <dbReference type="Google" id="ProtNLM"/>
    </source>
</evidence>
<dbReference type="PANTHER" id="PTHR13696:SF99">
    <property type="entry name" value="COBYRINIC ACID AC-DIAMIDE SYNTHASE"/>
    <property type="match status" value="1"/>
</dbReference>
<evidence type="ECO:0000313" key="4">
    <source>
        <dbReference type="Proteomes" id="UP000466345"/>
    </source>
</evidence>
<dbReference type="Proteomes" id="UP000466345">
    <property type="component" value="Unassembled WGS sequence"/>
</dbReference>
<evidence type="ECO:0000259" key="2">
    <source>
        <dbReference type="Pfam" id="PF13614"/>
    </source>
</evidence>
<dbReference type="InterPro" id="IPR027417">
    <property type="entry name" value="P-loop_NTPase"/>
</dbReference>
<organism evidence="3 4">
    <name type="scientific">Streptomyces smaragdinus</name>
    <dbReference type="NCBI Taxonomy" id="2585196"/>
    <lineage>
        <taxon>Bacteria</taxon>
        <taxon>Bacillati</taxon>
        <taxon>Actinomycetota</taxon>
        <taxon>Actinomycetes</taxon>
        <taxon>Kitasatosporales</taxon>
        <taxon>Streptomycetaceae</taxon>
        <taxon>Streptomyces</taxon>
    </lineage>
</organism>
<dbReference type="CDD" id="cd02042">
    <property type="entry name" value="ParAB_family"/>
    <property type="match status" value="1"/>
</dbReference>
<dbReference type="InterPro" id="IPR025669">
    <property type="entry name" value="AAA_dom"/>
</dbReference>
<dbReference type="Gene3D" id="3.40.50.300">
    <property type="entry name" value="P-loop containing nucleotide triphosphate hydrolases"/>
    <property type="match status" value="1"/>
</dbReference>
<dbReference type="SUPFAM" id="SSF52540">
    <property type="entry name" value="P-loop containing nucleoside triphosphate hydrolases"/>
    <property type="match status" value="2"/>
</dbReference>
<dbReference type="PANTHER" id="PTHR13696">
    <property type="entry name" value="P-LOOP CONTAINING NUCLEOSIDE TRIPHOSPHATE HYDROLASE"/>
    <property type="match status" value="1"/>
</dbReference>
<evidence type="ECO:0000259" key="1">
    <source>
        <dbReference type="Pfam" id="PF01656"/>
    </source>
</evidence>
<reference evidence="3 4" key="1">
    <citation type="submission" date="2019-10" db="EMBL/GenBank/DDBJ databases">
        <title>Streptomyces smaragdinus sp. nov. and Streptomyces fabii sp. nov., isolated from the gut of fungus growing-termite Macrotermes natalensis.</title>
        <authorList>
            <person name="Schwitalla J."/>
            <person name="Benndorf R."/>
            <person name="Martin K."/>
            <person name="De Beer W."/>
            <person name="Kaster A.-K."/>
            <person name="Vollmers J."/>
            <person name="Poulsen M."/>
            <person name="Beemelmanns C."/>
        </authorList>
    </citation>
    <scope>NUCLEOTIDE SEQUENCE [LARGE SCALE GENOMIC DNA]</scope>
    <source>
        <strain evidence="3 4">RB5</strain>
    </source>
</reference>